<evidence type="ECO:0000313" key="2">
    <source>
        <dbReference type="Proteomes" id="UP000001816"/>
    </source>
</evidence>
<dbReference type="BioCyc" id="CAULO:CC2528-MONOMER"/>
<gene>
    <name evidence="1" type="ordered locus">CC_2528</name>
</gene>
<evidence type="ECO:0000313" key="1">
    <source>
        <dbReference type="EMBL" id="AAK24499.1"/>
    </source>
</evidence>
<dbReference type="HOGENOM" id="CLU_3078040_0_0_5"/>
<keyword evidence="2" id="KW-1185">Reference proteome</keyword>
<dbReference type="PIR" id="G87562">
    <property type="entry name" value="G87562"/>
</dbReference>
<dbReference type="KEGG" id="ccr:CC_2528"/>
<proteinExistence type="predicted"/>
<accession>Q9A5C2</accession>
<organism evidence="1 2">
    <name type="scientific">Caulobacter vibrioides (strain ATCC 19089 / CIP 103742 / CB 15)</name>
    <name type="common">Caulobacter crescentus</name>
    <dbReference type="NCBI Taxonomy" id="190650"/>
    <lineage>
        <taxon>Bacteria</taxon>
        <taxon>Pseudomonadati</taxon>
        <taxon>Pseudomonadota</taxon>
        <taxon>Alphaproteobacteria</taxon>
        <taxon>Caulobacterales</taxon>
        <taxon>Caulobacteraceae</taxon>
        <taxon>Caulobacter</taxon>
    </lineage>
</organism>
<sequence length="52" mass="5347">MRILCEPTPTVVLTLSLSKGEDGAPDAINIPVKAADKKAHRSATEGGPCCLA</sequence>
<name>Q9A5C2_CAUVC</name>
<dbReference type="AlphaFoldDB" id="Q9A5C2"/>
<dbReference type="EnsemblBacteria" id="AAK24499">
    <property type="protein sequence ID" value="AAK24499"/>
    <property type="gene ID" value="CC_2528"/>
</dbReference>
<protein>
    <submittedName>
        <fullName evidence="1">Uncharacterized protein</fullName>
    </submittedName>
</protein>
<reference evidence="1 2" key="1">
    <citation type="journal article" date="2001" name="Proc. Natl. Acad. Sci. U.S.A.">
        <title>Complete genome sequence of Caulobacter crescentus.</title>
        <authorList>
            <person name="Nierman W.C."/>
            <person name="Feldblyum T.V."/>
            <person name="Laub M.T."/>
            <person name="Paulsen I.T."/>
            <person name="Nelson K.E."/>
            <person name="Eisen J.A."/>
            <person name="Heidelberg J.F."/>
            <person name="Alley M.R."/>
            <person name="Ohta N."/>
            <person name="Maddock J.R."/>
            <person name="Potocka I."/>
            <person name="Nelson W.C."/>
            <person name="Newton A."/>
            <person name="Stephens C."/>
            <person name="Phadke N.D."/>
            <person name="Ely B."/>
            <person name="DeBoy R.T."/>
            <person name="Dodson R.J."/>
            <person name="Durkin A.S."/>
            <person name="Gwinn M.L."/>
            <person name="Haft D.H."/>
            <person name="Kolonay J.F."/>
            <person name="Smit J."/>
            <person name="Craven M.B."/>
            <person name="Khouri H."/>
            <person name="Shetty J."/>
            <person name="Berry K."/>
            <person name="Utterback T."/>
            <person name="Tran K."/>
            <person name="Wolf A."/>
            <person name="Vamathevan J."/>
            <person name="Ermolaeva M."/>
            <person name="White O."/>
            <person name="Salzberg S.L."/>
            <person name="Venter J.C."/>
            <person name="Shapiro L."/>
            <person name="Fraser C.M."/>
        </authorList>
    </citation>
    <scope>NUCLEOTIDE SEQUENCE [LARGE SCALE GENOMIC DNA]</scope>
    <source>
        <strain evidence="2">ATCC 19089 / CB15</strain>
    </source>
</reference>
<dbReference type="EMBL" id="AE005673">
    <property type="protein sequence ID" value="AAK24499.1"/>
    <property type="molecule type" value="Genomic_DNA"/>
</dbReference>
<dbReference type="Proteomes" id="UP000001816">
    <property type="component" value="Chromosome"/>
</dbReference>